<dbReference type="EMBL" id="JAKOGI010002939">
    <property type="protein sequence ID" value="KAJ8421073.1"/>
    <property type="molecule type" value="Genomic_DNA"/>
</dbReference>
<reference evidence="3" key="1">
    <citation type="submission" date="2022-04" db="EMBL/GenBank/DDBJ databases">
        <title>Carnegiea gigantea Genome sequencing and assembly v2.</title>
        <authorList>
            <person name="Copetti D."/>
            <person name="Sanderson M.J."/>
            <person name="Burquez A."/>
            <person name="Wojciechowski M.F."/>
        </authorList>
    </citation>
    <scope>NUCLEOTIDE SEQUENCE</scope>
    <source>
        <strain evidence="3">SGP5-SGP5p</strain>
        <tissue evidence="3">Aerial part</tissue>
    </source>
</reference>
<sequence length="233" mass="24833">MEPGSDGRRLLALKFVAALILVYTPDPNSSTEPPSNLAGDAPKDRIGETAPEEINRKDSGETPAAGKLSGDRKPSPKLAGGDRKFRRTQPLDRHRPEASPYAQKLENQEEPVETNKPTTGEGAADGSRRPKVHRTSSNPPMTTPSARTSLASSWVRDLSPDVEKRETGGWGRGASRWLLGGPPMTGEGGTAATKAWPDCGGRRERGTGPGVRLGWNSKSPEGRRGLLVDGGLL</sequence>
<feature type="compositionally biased region" description="Basic and acidic residues" evidence="1">
    <location>
        <begin position="158"/>
        <end position="167"/>
    </location>
</feature>
<feature type="chain" id="PRO_5040484932" evidence="2">
    <location>
        <begin position="31"/>
        <end position="233"/>
    </location>
</feature>
<feature type="signal peptide" evidence="2">
    <location>
        <begin position="1"/>
        <end position="30"/>
    </location>
</feature>
<dbReference type="AlphaFoldDB" id="A0A9Q1GM18"/>
<feature type="region of interest" description="Disordered" evidence="1">
    <location>
        <begin position="24"/>
        <end position="233"/>
    </location>
</feature>
<evidence type="ECO:0000313" key="4">
    <source>
        <dbReference type="Proteomes" id="UP001153076"/>
    </source>
</evidence>
<keyword evidence="4" id="KW-1185">Reference proteome</keyword>
<evidence type="ECO:0000256" key="2">
    <source>
        <dbReference type="SAM" id="SignalP"/>
    </source>
</evidence>
<name>A0A9Q1GM18_9CARY</name>
<dbReference type="OrthoDB" id="1923263at2759"/>
<evidence type="ECO:0000256" key="1">
    <source>
        <dbReference type="SAM" id="MobiDB-lite"/>
    </source>
</evidence>
<evidence type="ECO:0000313" key="3">
    <source>
        <dbReference type="EMBL" id="KAJ8421073.1"/>
    </source>
</evidence>
<accession>A0A9Q1GM18</accession>
<dbReference type="Proteomes" id="UP001153076">
    <property type="component" value="Unassembled WGS sequence"/>
</dbReference>
<comment type="caution">
    <text evidence="3">The sequence shown here is derived from an EMBL/GenBank/DDBJ whole genome shotgun (WGS) entry which is preliminary data.</text>
</comment>
<keyword evidence="2" id="KW-0732">Signal</keyword>
<feature type="compositionally biased region" description="Polar residues" evidence="1">
    <location>
        <begin position="135"/>
        <end position="152"/>
    </location>
</feature>
<organism evidence="3 4">
    <name type="scientific">Carnegiea gigantea</name>
    <dbReference type="NCBI Taxonomy" id="171969"/>
    <lineage>
        <taxon>Eukaryota</taxon>
        <taxon>Viridiplantae</taxon>
        <taxon>Streptophyta</taxon>
        <taxon>Embryophyta</taxon>
        <taxon>Tracheophyta</taxon>
        <taxon>Spermatophyta</taxon>
        <taxon>Magnoliopsida</taxon>
        <taxon>eudicotyledons</taxon>
        <taxon>Gunneridae</taxon>
        <taxon>Pentapetalae</taxon>
        <taxon>Caryophyllales</taxon>
        <taxon>Cactineae</taxon>
        <taxon>Cactaceae</taxon>
        <taxon>Cactoideae</taxon>
        <taxon>Echinocereeae</taxon>
        <taxon>Carnegiea</taxon>
    </lineage>
</organism>
<protein>
    <submittedName>
        <fullName evidence="3">Uncharacterized protein</fullName>
    </submittedName>
</protein>
<gene>
    <name evidence="3" type="ORF">Cgig2_018489</name>
</gene>
<proteinExistence type="predicted"/>
<feature type="compositionally biased region" description="Basic and acidic residues" evidence="1">
    <location>
        <begin position="41"/>
        <end position="60"/>
    </location>
</feature>